<feature type="domain" description="Bacterial sugar transferase" evidence="3">
    <location>
        <begin position="6"/>
        <end position="204"/>
    </location>
</feature>
<comment type="caution">
    <text evidence="4">The sequence shown here is derived from an EMBL/GenBank/DDBJ whole genome shotgun (WGS) entry which is preliminary data.</text>
</comment>
<evidence type="ECO:0000256" key="2">
    <source>
        <dbReference type="SAM" id="Phobius"/>
    </source>
</evidence>
<evidence type="ECO:0000256" key="1">
    <source>
        <dbReference type="ARBA" id="ARBA00006464"/>
    </source>
</evidence>
<proteinExistence type="inferred from homology"/>
<keyword evidence="5" id="KW-1185">Reference proteome</keyword>
<organism evidence="4 5">
    <name type="scientific">Neolewinella maritima</name>
    <dbReference type="NCBI Taxonomy" id="1383882"/>
    <lineage>
        <taxon>Bacteria</taxon>
        <taxon>Pseudomonadati</taxon>
        <taxon>Bacteroidota</taxon>
        <taxon>Saprospiria</taxon>
        <taxon>Saprospirales</taxon>
        <taxon>Lewinellaceae</taxon>
        <taxon>Neolewinella</taxon>
    </lineage>
</organism>
<feature type="transmembrane region" description="Helical" evidence="2">
    <location>
        <begin position="12"/>
        <end position="32"/>
    </location>
</feature>
<dbReference type="InterPro" id="IPR003362">
    <property type="entry name" value="Bact_transf"/>
</dbReference>
<protein>
    <recommendedName>
        <fullName evidence="3">Bacterial sugar transferase domain-containing protein</fullName>
    </recommendedName>
</protein>
<comment type="similarity">
    <text evidence="1">Belongs to the bacterial sugar transferase family.</text>
</comment>
<keyword evidence="2" id="KW-0472">Membrane</keyword>
<dbReference type="Pfam" id="PF02397">
    <property type="entry name" value="Bac_transf"/>
    <property type="match status" value="1"/>
</dbReference>
<accession>A0ABM9AX11</accession>
<reference evidence="4" key="1">
    <citation type="submission" date="2021-12" db="EMBL/GenBank/DDBJ databases">
        <authorList>
            <person name="Rodrigo-Torres L."/>
            <person name="Arahal R. D."/>
            <person name="Lucena T."/>
        </authorList>
    </citation>
    <scope>NUCLEOTIDE SEQUENCE</scope>
    <source>
        <strain evidence="4">CECT 8419</strain>
    </source>
</reference>
<dbReference type="PANTHER" id="PTHR30576:SF20">
    <property type="entry name" value="QUINOVOSAMINEPHOSPHOTRANSFERAE-RELATED"/>
    <property type="match status" value="1"/>
</dbReference>
<keyword evidence="2" id="KW-0812">Transmembrane</keyword>
<evidence type="ECO:0000313" key="5">
    <source>
        <dbReference type="Proteomes" id="UP000837803"/>
    </source>
</evidence>
<sequence>MYPLIKRFFDLTFSVLALLVLSPLLIPIIIGLKLTGEGHVFYLQERVGYRNRLFNIYKFATMLKDSPNMKGGIITTTRDPRITPMGGFLRKSKINELPQLLNVLFGDMSFVGPRPVMQKSFDQYPAPVQEVIYNVKPGITGIGSIVFRDEEQLITEVRNRGEDTWAYYRNVIYPHKGKIEQWYQANQSFGVDFKILLLTAWVIVQPQSDLVYRTFPEVPVFSAKV</sequence>
<keyword evidence="2" id="KW-1133">Transmembrane helix</keyword>
<evidence type="ECO:0000313" key="4">
    <source>
        <dbReference type="EMBL" id="CAH0998979.1"/>
    </source>
</evidence>
<dbReference type="Proteomes" id="UP000837803">
    <property type="component" value="Unassembled WGS sequence"/>
</dbReference>
<dbReference type="EMBL" id="CAKLPZ010000001">
    <property type="protein sequence ID" value="CAH0998979.1"/>
    <property type="molecule type" value="Genomic_DNA"/>
</dbReference>
<name>A0ABM9AX11_9BACT</name>
<gene>
    <name evidence="4" type="ORF">LEM8419_00274</name>
</gene>
<evidence type="ECO:0000259" key="3">
    <source>
        <dbReference type="Pfam" id="PF02397"/>
    </source>
</evidence>
<dbReference type="RefSeq" id="WP_238749179.1">
    <property type="nucleotide sequence ID" value="NZ_CAKLPZ010000001.1"/>
</dbReference>
<dbReference type="PANTHER" id="PTHR30576">
    <property type="entry name" value="COLANIC BIOSYNTHESIS UDP-GLUCOSE LIPID CARRIER TRANSFERASE"/>
    <property type="match status" value="1"/>
</dbReference>